<sequence>MWLFFELLLGVLHFIYAGALAAKLFWKRHSRPIPQPLTAFRRRIPKHLSIIFAVHPTLSEEVTQEVLTESVVDAVAWCRTIGIKKLTVYEERDLLSKCVQGIRERLSVHSQEGYSSESETEYPITPPPSDYSESRPLSPDHSQGNVLPITIIRVGDSIAHESSKSKQKLQRRQRRSKSTFHMAMLLPDL</sequence>
<dbReference type="InterPro" id="IPR036424">
    <property type="entry name" value="UPP_synth-like_sf"/>
</dbReference>
<dbReference type="GO" id="GO:0016765">
    <property type="term" value="F:transferase activity, transferring alkyl or aryl (other than methyl) groups"/>
    <property type="evidence" value="ECO:0007669"/>
    <property type="project" value="InterPro"/>
</dbReference>
<accession>A0A9P5NQX1</accession>
<dbReference type="EMBL" id="JADNYJ010000022">
    <property type="protein sequence ID" value="KAF8905538.1"/>
    <property type="molecule type" value="Genomic_DNA"/>
</dbReference>
<name>A0A9P5NQX1_GYMJU</name>
<feature type="region of interest" description="Disordered" evidence="1">
    <location>
        <begin position="110"/>
        <end position="142"/>
    </location>
</feature>
<protein>
    <submittedName>
        <fullName evidence="2">Hyphal tip protein</fullName>
    </submittedName>
</protein>
<evidence type="ECO:0000313" key="3">
    <source>
        <dbReference type="Proteomes" id="UP000724874"/>
    </source>
</evidence>
<proteinExistence type="predicted"/>
<evidence type="ECO:0000256" key="1">
    <source>
        <dbReference type="SAM" id="MobiDB-lite"/>
    </source>
</evidence>
<gene>
    <name evidence="2" type="ORF">CPB84DRAFT_1814163</name>
</gene>
<keyword evidence="3" id="KW-1185">Reference proteome</keyword>
<dbReference type="OrthoDB" id="3057168at2759"/>
<dbReference type="Proteomes" id="UP000724874">
    <property type="component" value="Unassembled WGS sequence"/>
</dbReference>
<reference evidence="2" key="1">
    <citation type="submission" date="2020-11" db="EMBL/GenBank/DDBJ databases">
        <authorList>
            <consortium name="DOE Joint Genome Institute"/>
            <person name="Ahrendt S."/>
            <person name="Riley R."/>
            <person name="Andreopoulos W."/>
            <person name="LaButti K."/>
            <person name="Pangilinan J."/>
            <person name="Ruiz-duenas F.J."/>
            <person name="Barrasa J.M."/>
            <person name="Sanchez-Garcia M."/>
            <person name="Camarero S."/>
            <person name="Miyauchi S."/>
            <person name="Serrano A."/>
            <person name="Linde D."/>
            <person name="Babiker R."/>
            <person name="Drula E."/>
            <person name="Ayuso-Fernandez I."/>
            <person name="Pacheco R."/>
            <person name="Padilla G."/>
            <person name="Ferreira P."/>
            <person name="Barriuso J."/>
            <person name="Kellner H."/>
            <person name="Castanera R."/>
            <person name="Alfaro M."/>
            <person name="Ramirez L."/>
            <person name="Pisabarro A.G."/>
            <person name="Kuo A."/>
            <person name="Tritt A."/>
            <person name="Lipzen A."/>
            <person name="He G."/>
            <person name="Yan M."/>
            <person name="Ng V."/>
            <person name="Cullen D."/>
            <person name="Martin F."/>
            <person name="Rosso M.-N."/>
            <person name="Henrissat B."/>
            <person name="Hibbett D."/>
            <person name="Martinez A.T."/>
            <person name="Grigoriev I.V."/>
        </authorList>
    </citation>
    <scope>NUCLEOTIDE SEQUENCE</scope>
    <source>
        <strain evidence="2">AH 44721</strain>
    </source>
</reference>
<dbReference type="SUPFAM" id="SSF64005">
    <property type="entry name" value="Undecaprenyl diphosphate synthase"/>
    <property type="match status" value="1"/>
</dbReference>
<comment type="caution">
    <text evidence="2">The sequence shown here is derived from an EMBL/GenBank/DDBJ whole genome shotgun (WGS) entry which is preliminary data.</text>
</comment>
<dbReference type="AlphaFoldDB" id="A0A9P5NQX1"/>
<organism evidence="2 3">
    <name type="scientific">Gymnopilus junonius</name>
    <name type="common">Spectacular rustgill mushroom</name>
    <name type="synonym">Gymnopilus spectabilis subsp. junonius</name>
    <dbReference type="NCBI Taxonomy" id="109634"/>
    <lineage>
        <taxon>Eukaryota</taxon>
        <taxon>Fungi</taxon>
        <taxon>Dikarya</taxon>
        <taxon>Basidiomycota</taxon>
        <taxon>Agaricomycotina</taxon>
        <taxon>Agaricomycetes</taxon>
        <taxon>Agaricomycetidae</taxon>
        <taxon>Agaricales</taxon>
        <taxon>Agaricineae</taxon>
        <taxon>Hymenogastraceae</taxon>
        <taxon>Gymnopilus</taxon>
    </lineage>
</organism>
<evidence type="ECO:0000313" key="2">
    <source>
        <dbReference type="EMBL" id="KAF8905538.1"/>
    </source>
</evidence>